<proteinExistence type="predicted"/>
<name>A0AAV6S0N5_SOLSE</name>
<dbReference type="EMBL" id="JAGKHQ010000008">
    <property type="protein sequence ID" value="KAG7510545.1"/>
    <property type="molecule type" value="Genomic_DNA"/>
</dbReference>
<dbReference type="AlphaFoldDB" id="A0AAV6S0N5"/>
<keyword evidence="2" id="KW-1185">Reference proteome</keyword>
<accession>A0AAV6S0N5</accession>
<dbReference type="Proteomes" id="UP000693946">
    <property type="component" value="Linkage Group LG16"/>
</dbReference>
<comment type="caution">
    <text evidence="1">The sequence shown here is derived from an EMBL/GenBank/DDBJ whole genome shotgun (WGS) entry which is preliminary data.</text>
</comment>
<protein>
    <submittedName>
        <fullName evidence="1">Uncharacterized protein</fullName>
    </submittedName>
</protein>
<evidence type="ECO:0000313" key="2">
    <source>
        <dbReference type="Proteomes" id="UP000693946"/>
    </source>
</evidence>
<reference evidence="1 2" key="1">
    <citation type="journal article" date="2021" name="Sci. Rep.">
        <title>Chromosome anchoring in Senegalese sole (Solea senegalensis) reveals sex-associated markers and genome rearrangements in flatfish.</title>
        <authorList>
            <person name="Guerrero-Cozar I."/>
            <person name="Gomez-Garrido J."/>
            <person name="Berbel C."/>
            <person name="Martinez-Blanch J.F."/>
            <person name="Alioto T."/>
            <person name="Claros M.G."/>
            <person name="Gagnaire P.A."/>
            <person name="Manchado M."/>
        </authorList>
    </citation>
    <scope>NUCLEOTIDE SEQUENCE [LARGE SCALE GENOMIC DNA]</scope>
    <source>
        <strain evidence="1">Sse05_10M</strain>
    </source>
</reference>
<evidence type="ECO:0000313" key="1">
    <source>
        <dbReference type="EMBL" id="KAG7510545.1"/>
    </source>
</evidence>
<organism evidence="1 2">
    <name type="scientific">Solea senegalensis</name>
    <name type="common">Senegalese sole</name>
    <dbReference type="NCBI Taxonomy" id="28829"/>
    <lineage>
        <taxon>Eukaryota</taxon>
        <taxon>Metazoa</taxon>
        <taxon>Chordata</taxon>
        <taxon>Craniata</taxon>
        <taxon>Vertebrata</taxon>
        <taxon>Euteleostomi</taxon>
        <taxon>Actinopterygii</taxon>
        <taxon>Neopterygii</taxon>
        <taxon>Teleostei</taxon>
        <taxon>Neoteleostei</taxon>
        <taxon>Acanthomorphata</taxon>
        <taxon>Carangaria</taxon>
        <taxon>Pleuronectiformes</taxon>
        <taxon>Pleuronectoidei</taxon>
        <taxon>Soleidae</taxon>
        <taxon>Solea</taxon>
    </lineage>
</organism>
<gene>
    <name evidence="1" type="ORF">JOB18_024558</name>
</gene>
<sequence>MTGGRRRRSRQNREIPAENLQGQDLHRIMTKIHKQITMLYGSGFSGDSRGLSCSSCCCCSCCCSDKLCFTFHLHKPKHYRAGSSSSETAVVWTCILHHQQSPTLLHVARCHAARRPPMRKHVV</sequence>